<gene>
    <name evidence="1" type="ORF">AB1Y20_016128</name>
</gene>
<evidence type="ECO:0000313" key="2">
    <source>
        <dbReference type="Proteomes" id="UP001515480"/>
    </source>
</evidence>
<accession>A0AB34JZ38</accession>
<dbReference type="InterPro" id="IPR009818">
    <property type="entry name" value="PAM2_motif"/>
</dbReference>
<dbReference type="Proteomes" id="UP001515480">
    <property type="component" value="Unassembled WGS sequence"/>
</dbReference>
<name>A0AB34JZ38_PRYPA</name>
<protein>
    <submittedName>
        <fullName evidence="1">Uncharacterized protein</fullName>
    </submittedName>
</protein>
<evidence type="ECO:0000313" key="1">
    <source>
        <dbReference type="EMBL" id="KAL1527463.1"/>
    </source>
</evidence>
<sequence>MSRCATAVPSVHSTPNVQFEANIMMGFDSKRMSMAVDADVSMLNPNAPVFVPSYAHALMDPTEARHIDHAMACFHHLATVNDTETLNQAKGWLGEDPSLWFVNGMDYTCPDGAMLDELTAHLCDREDSLRDHLYCPPRRPKGDTRGRAKPRR</sequence>
<keyword evidence="2" id="KW-1185">Reference proteome</keyword>
<comment type="caution">
    <text evidence="1">The sequence shown here is derived from an EMBL/GenBank/DDBJ whole genome shotgun (WGS) entry which is preliminary data.</text>
</comment>
<reference evidence="1 2" key="1">
    <citation type="journal article" date="2024" name="Science">
        <title>Giant polyketide synthase enzymes in the biosynthesis of giant marine polyether toxins.</title>
        <authorList>
            <person name="Fallon T.R."/>
            <person name="Shende V.V."/>
            <person name="Wierzbicki I.H."/>
            <person name="Pendleton A.L."/>
            <person name="Watervoot N.F."/>
            <person name="Auber R.P."/>
            <person name="Gonzalez D.J."/>
            <person name="Wisecaver J.H."/>
            <person name="Moore B.S."/>
        </authorList>
    </citation>
    <scope>NUCLEOTIDE SEQUENCE [LARGE SCALE GENOMIC DNA]</scope>
    <source>
        <strain evidence="1 2">12B1</strain>
    </source>
</reference>
<dbReference type="AlphaFoldDB" id="A0AB34JZ38"/>
<proteinExistence type="predicted"/>
<dbReference type="Pfam" id="PF07145">
    <property type="entry name" value="PAM2"/>
    <property type="match status" value="1"/>
</dbReference>
<dbReference type="EMBL" id="JBGBPQ010000003">
    <property type="protein sequence ID" value="KAL1527463.1"/>
    <property type="molecule type" value="Genomic_DNA"/>
</dbReference>
<organism evidence="1 2">
    <name type="scientific">Prymnesium parvum</name>
    <name type="common">Toxic golden alga</name>
    <dbReference type="NCBI Taxonomy" id="97485"/>
    <lineage>
        <taxon>Eukaryota</taxon>
        <taxon>Haptista</taxon>
        <taxon>Haptophyta</taxon>
        <taxon>Prymnesiophyceae</taxon>
        <taxon>Prymnesiales</taxon>
        <taxon>Prymnesiaceae</taxon>
        <taxon>Prymnesium</taxon>
    </lineage>
</organism>